<dbReference type="RefSeq" id="WP_013559592.1">
    <property type="nucleotide sequence ID" value="NC_014960.1"/>
</dbReference>
<proteinExistence type="inferred from homology"/>
<dbReference type="Proteomes" id="UP000008922">
    <property type="component" value="Chromosome"/>
</dbReference>
<evidence type="ECO:0000256" key="2">
    <source>
        <dbReference type="ARBA" id="ARBA00022618"/>
    </source>
</evidence>
<dbReference type="GO" id="GO:0005737">
    <property type="term" value="C:cytoplasm"/>
    <property type="evidence" value="ECO:0007669"/>
    <property type="project" value="UniProtKB-SubCell"/>
</dbReference>
<dbReference type="HAMAP" id="MF_01804">
    <property type="entry name" value="ScpB"/>
    <property type="match status" value="1"/>
</dbReference>
<dbReference type="AlphaFoldDB" id="E8N440"/>
<keyword evidence="4 5" id="KW-0131">Cell cycle</keyword>
<protein>
    <recommendedName>
        <fullName evidence="5">Segregation and condensation protein B</fullName>
    </recommendedName>
</protein>
<dbReference type="InParanoid" id="E8N440"/>
<dbReference type="Pfam" id="PF04079">
    <property type="entry name" value="SMC_ScpB"/>
    <property type="match status" value="1"/>
</dbReference>
<dbReference type="GO" id="GO:0006260">
    <property type="term" value="P:DNA replication"/>
    <property type="evidence" value="ECO:0007669"/>
    <property type="project" value="UniProtKB-UniRule"/>
</dbReference>
<evidence type="ECO:0000313" key="8">
    <source>
        <dbReference type="Proteomes" id="UP000008922"/>
    </source>
</evidence>
<comment type="function">
    <text evidence="5">Participates in chromosomal partition during cell division. May act via the formation of a condensin-like complex containing Smc and ScpA that pull DNA away from mid-cell into both cell halves.</text>
</comment>
<sequence length="191" mass="20880">MSEKQTLNNPVSPILPMVEALLFVAPGPVTSTQLAQALEVPVEMVEEALQALQQTYQQGRGLSLQWHSGRVQLTTAPHTAEAVERFLGLEATARLSRAALETLAIIAYRQPITRPAIDAIRGVNSDGVLKSLLNKGLVEEVGRAEAPGRPILYGTTSEFLQHFGLSSLKDLPPYDQQEEETSKQENLILKD</sequence>
<comment type="similarity">
    <text evidence="5">Belongs to the ScpB family.</text>
</comment>
<dbReference type="PANTHER" id="PTHR34298">
    <property type="entry name" value="SEGREGATION AND CONDENSATION PROTEIN B"/>
    <property type="match status" value="1"/>
</dbReference>
<dbReference type="InterPro" id="IPR036390">
    <property type="entry name" value="WH_DNA-bd_sf"/>
</dbReference>
<dbReference type="GO" id="GO:0051301">
    <property type="term" value="P:cell division"/>
    <property type="evidence" value="ECO:0007669"/>
    <property type="project" value="UniProtKB-KW"/>
</dbReference>
<evidence type="ECO:0000256" key="6">
    <source>
        <dbReference type="SAM" id="MobiDB-lite"/>
    </source>
</evidence>
<accession>E8N440</accession>
<evidence type="ECO:0000256" key="4">
    <source>
        <dbReference type="ARBA" id="ARBA00023306"/>
    </source>
</evidence>
<dbReference type="Gene3D" id="1.10.10.10">
    <property type="entry name" value="Winged helix-like DNA-binding domain superfamily/Winged helix DNA-binding domain"/>
    <property type="match status" value="2"/>
</dbReference>
<comment type="subcellular location">
    <subcellularLocation>
        <location evidence="5">Cytoplasm</location>
    </subcellularLocation>
    <text evidence="5">Associated with two foci at the outer edges of the nucleoid region in young cells, and at four foci within both cell halves in older cells.</text>
</comment>
<keyword evidence="8" id="KW-1185">Reference proteome</keyword>
<evidence type="ECO:0000256" key="3">
    <source>
        <dbReference type="ARBA" id="ARBA00022829"/>
    </source>
</evidence>
<keyword evidence="1 5" id="KW-0963">Cytoplasm</keyword>
<dbReference type="GO" id="GO:0051304">
    <property type="term" value="P:chromosome separation"/>
    <property type="evidence" value="ECO:0007669"/>
    <property type="project" value="InterPro"/>
</dbReference>
<keyword evidence="2 5" id="KW-0132">Cell division</keyword>
<reference evidence="7 8" key="1">
    <citation type="submission" date="2010-12" db="EMBL/GenBank/DDBJ databases">
        <title>Whole genome sequence of Anaerolinea thermophila UNI-1.</title>
        <authorList>
            <person name="Narita-Yamada S."/>
            <person name="Kishi E."/>
            <person name="Watanabe Y."/>
            <person name="Takasaki K."/>
            <person name="Ankai A."/>
            <person name="Oguchi A."/>
            <person name="Fukui S."/>
            <person name="Takahashi M."/>
            <person name="Yashiro I."/>
            <person name="Hosoyama A."/>
            <person name="Sekiguchi Y."/>
            <person name="Hanada S."/>
            <person name="Fujita N."/>
        </authorList>
    </citation>
    <scope>NUCLEOTIDE SEQUENCE [LARGE SCALE GENOMIC DNA]</scope>
    <source>
        <strain evidence="8">DSM 14523 / JCM 11388 / NBRC 100420 / UNI-1</strain>
    </source>
</reference>
<dbReference type="OrthoDB" id="9806226at2"/>
<dbReference type="KEGG" id="atm:ANT_11700"/>
<dbReference type="SUPFAM" id="SSF46785">
    <property type="entry name" value="Winged helix' DNA-binding domain"/>
    <property type="match status" value="2"/>
</dbReference>
<gene>
    <name evidence="5 7" type="primary">scpB</name>
    <name evidence="7" type="ordered locus">ANT_11700</name>
</gene>
<feature type="compositionally biased region" description="Basic and acidic residues" evidence="6">
    <location>
        <begin position="180"/>
        <end position="191"/>
    </location>
</feature>
<dbReference type="EMBL" id="AP012029">
    <property type="protein sequence ID" value="BAJ63204.1"/>
    <property type="molecule type" value="Genomic_DNA"/>
</dbReference>
<evidence type="ECO:0000313" key="7">
    <source>
        <dbReference type="EMBL" id="BAJ63204.1"/>
    </source>
</evidence>
<keyword evidence="3 5" id="KW-0159">Chromosome partition</keyword>
<dbReference type="InterPro" id="IPR036388">
    <property type="entry name" value="WH-like_DNA-bd_sf"/>
</dbReference>
<dbReference type="FunCoup" id="E8N440">
    <property type="interactions" value="283"/>
</dbReference>
<dbReference type="PANTHER" id="PTHR34298:SF2">
    <property type="entry name" value="SEGREGATION AND CONDENSATION PROTEIN B"/>
    <property type="match status" value="1"/>
</dbReference>
<evidence type="ECO:0000256" key="1">
    <source>
        <dbReference type="ARBA" id="ARBA00022490"/>
    </source>
</evidence>
<dbReference type="PIRSF" id="PIRSF019345">
    <property type="entry name" value="ScpB"/>
    <property type="match status" value="1"/>
</dbReference>
<name>E8N440_ANATU</name>
<dbReference type="STRING" id="926569.ANT_11700"/>
<comment type="subunit">
    <text evidence="5">Homodimer. Homodimerization may be required to stabilize the binding of ScpA to the Smc head domains. Component of a cohesin-like complex composed of ScpA, ScpB and the Smc homodimer, in which ScpA and ScpB bind to the head domain of Smc. The presence of the three proteins is required for the association of the complex with DNA.</text>
</comment>
<organism evidence="7 8">
    <name type="scientific">Anaerolinea thermophila (strain DSM 14523 / JCM 11388 / NBRC 100420 / UNI-1)</name>
    <dbReference type="NCBI Taxonomy" id="926569"/>
    <lineage>
        <taxon>Bacteria</taxon>
        <taxon>Bacillati</taxon>
        <taxon>Chloroflexota</taxon>
        <taxon>Anaerolineae</taxon>
        <taxon>Anaerolineales</taxon>
        <taxon>Anaerolineaceae</taxon>
        <taxon>Anaerolinea</taxon>
    </lineage>
</organism>
<dbReference type="eggNOG" id="COG1386">
    <property type="taxonomic scope" value="Bacteria"/>
</dbReference>
<evidence type="ECO:0000256" key="5">
    <source>
        <dbReference type="HAMAP-Rule" id="MF_01804"/>
    </source>
</evidence>
<feature type="region of interest" description="Disordered" evidence="6">
    <location>
        <begin position="171"/>
        <end position="191"/>
    </location>
</feature>
<dbReference type="NCBIfam" id="TIGR00281">
    <property type="entry name" value="SMC-Scp complex subunit ScpB"/>
    <property type="match status" value="1"/>
</dbReference>
<dbReference type="HOGENOM" id="CLU_045647_5_3_0"/>
<dbReference type="InterPro" id="IPR005234">
    <property type="entry name" value="ScpB_csome_segregation"/>
</dbReference>